<reference evidence="2" key="1">
    <citation type="submission" date="2019-06" db="EMBL/GenBank/DDBJ databases">
        <authorList>
            <person name="Zheng W."/>
        </authorList>
    </citation>
    <scope>NUCLEOTIDE SEQUENCE</scope>
    <source>
        <strain evidence="2">QDHG01</strain>
    </source>
</reference>
<proteinExistence type="predicted"/>
<dbReference type="OrthoDB" id="4378782at2759"/>
<gene>
    <name evidence="2" type="ORF">FGO68_gene10555</name>
</gene>
<protein>
    <submittedName>
        <fullName evidence="2">Uncharacterized protein</fullName>
    </submittedName>
</protein>
<keyword evidence="3" id="KW-1185">Reference proteome</keyword>
<comment type="caution">
    <text evidence="2">The sequence shown here is derived from an EMBL/GenBank/DDBJ whole genome shotgun (WGS) entry which is preliminary data.</text>
</comment>
<name>A0A8J8P0N4_HALGN</name>
<evidence type="ECO:0000256" key="1">
    <source>
        <dbReference type="SAM" id="Phobius"/>
    </source>
</evidence>
<sequence>MYLGISRLVSNSTNLCDFANCLHDDQCQSRNCGGLTPYCLPTPPLPKSDTCNSTVYNTIIEEGPLYVVSSVNFNRCTGIPCDCSNQCQTGYCEKFVCLEAPPGYAVNLACNTTEVICIQGGLTVYAETQNRCNGVRCQCDNWCESGYCDMDRYVCSDKPIVESDKCITVDYMVCGGSFGKQLQGQRMSNRCDGVTCQCNSQCQSGYCDIDKGACQALPTTGIVRQCNTTIYGFACNDQYVPIFQISMTNRCDGVQCNCNSQCQGGACINGSCTKVLPGMCNSTEAYYECSEVNPLHVVFVQTINRCPNISCICDSDCQSGHCTKAKANMKGLCHSKPREKLNCNTSEDFCSEYSSPTNPQTINRCNDVPCMHDEQCYSGYCQEKYYLCKPESERPPNATRCNKTLQIPYYSDNRWHEGAEASNLCAGVQCRCDNQCTNGTYCNSIKQRCTQGARARLDCNETESLCTYNYTTLQPDYLTDTTNRCLDARCSCDSECQSNYCDDEFFRCAEYIPKGLRRTCNTSASICGAVAQNRCLRTQCTCDNECQSGYCDYQVQQCERKEVLIKQGCEDRTYICTTDFDQKMSFNKLSENKCPGSNCICDQECQSGYCDNQQPSITGTCSPTHQPCNKTSEMRCTSLNGDLQYPSNLCLGVPCTWHGDCQSGYCINNLCAPLPPNSPLCNTSSLYAIGRNYISGILITIQSTSRCQGTNCTMDMHCQSNNCKQGVCTLCNSEGGTELCAGQKCAYNYECASRLCQERVCVVVNDCNGTLLVGKGEVSGNRCLGVPCLEDGDCQSFAKCEGQVCSLQHIYTLYREIPQSLLENRMFLIVALIISVVIGSVLLLSLGKYYCQRREVVIINVQNNPPSTTEANIVEEQVTVISVEQSQFSSQLSLKRPATIDRSKVLQL</sequence>
<evidence type="ECO:0000313" key="2">
    <source>
        <dbReference type="EMBL" id="TNV84029.1"/>
    </source>
</evidence>
<dbReference type="EMBL" id="RRYP01003204">
    <property type="protein sequence ID" value="TNV84029.1"/>
    <property type="molecule type" value="Genomic_DNA"/>
</dbReference>
<keyword evidence="1" id="KW-0472">Membrane</keyword>
<organism evidence="2 3">
    <name type="scientific">Halteria grandinella</name>
    <dbReference type="NCBI Taxonomy" id="5974"/>
    <lineage>
        <taxon>Eukaryota</taxon>
        <taxon>Sar</taxon>
        <taxon>Alveolata</taxon>
        <taxon>Ciliophora</taxon>
        <taxon>Intramacronucleata</taxon>
        <taxon>Spirotrichea</taxon>
        <taxon>Stichotrichia</taxon>
        <taxon>Sporadotrichida</taxon>
        <taxon>Halteriidae</taxon>
        <taxon>Halteria</taxon>
    </lineage>
</organism>
<keyword evidence="1" id="KW-1133">Transmembrane helix</keyword>
<dbReference type="AlphaFoldDB" id="A0A8J8P0N4"/>
<evidence type="ECO:0000313" key="3">
    <source>
        <dbReference type="Proteomes" id="UP000785679"/>
    </source>
</evidence>
<dbReference type="Proteomes" id="UP000785679">
    <property type="component" value="Unassembled WGS sequence"/>
</dbReference>
<accession>A0A8J8P0N4</accession>
<feature type="transmembrane region" description="Helical" evidence="1">
    <location>
        <begin position="826"/>
        <end position="846"/>
    </location>
</feature>
<keyword evidence="1" id="KW-0812">Transmembrane</keyword>